<dbReference type="InterPro" id="IPR012074">
    <property type="entry name" value="GAF_ANTAR"/>
</dbReference>
<organism evidence="6 7">
    <name type="scientific">Rhodococcus oxybenzonivorans</name>
    <dbReference type="NCBI Taxonomy" id="1990687"/>
    <lineage>
        <taxon>Bacteria</taxon>
        <taxon>Bacillati</taxon>
        <taxon>Actinomycetota</taxon>
        <taxon>Actinomycetes</taxon>
        <taxon>Mycobacteriales</taxon>
        <taxon>Nocardiaceae</taxon>
        <taxon>Rhodococcus</taxon>
    </lineage>
</organism>
<dbReference type="EMBL" id="CP021354">
    <property type="protein sequence ID" value="AWK72693.1"/>
    <property type="molecule type" value="Genomic_DNA"/>
</dbReference>
<evidence type="ECO:0000259" key="5">
    <source>
        <dbReference type="PROSITE" id="PS50921"/>
    </source>
</evidence>
<proteinExistence type="predicted"/>
<dbReference type="Proteomes" id="UP000245711">
    <property type="component" value="Chromosome"/>
</dbReference>
<reference evidence="6 7" key="1">
    <citation type="submission" date="2017-05" db="EMBL/GenBank/DDBJ databases">
        <title>Isolation of Rhodococcus sp. S2-17 biodegrading of BP-3.</title>
        <authorList>
            <person name="Lee Y."/>
            <person name="Kim K.H."/>
            <person name="Chun B.H."/>
            <person name="Jung H.S."/>
            <person name="Jeon C.O."/>
        </authorList>
    </citation>
    <scope>NUCLEOTIDE SEQUENCE [LARGE SCALE GENOMIC DNA]</scope>
    <source>
        <strain evidence="6 7">S2-17</strain>
    </source>
</reference>
<dbReference type="InterPro" id="IPR011006">
    <property type="entry name" value="CheY-like_superfamily"/>
</dbReference>
<keyword evidence="4" id="KW-0804">Transcription</keyword>
<dbReference type="KEGG" id="roz:CBI38_15110"/>
<evidence type="ECO:0000256" key="1">
    <source>
        <dbReference type="ARBA" id="ARBA00022679"/>
    </source>
</evidence>
<keyword evidence="1" id="KW-0808">Transferase</keyword>
<keyword evidence="3" id="KW-0805">Transcription regulation</keyword>
<evidence type="ECO:0000313" key="7">
    <source>
        <dbReference type="Proteomes" id="UP000245711"/>
    </source>
</evidence>
<dbReference type="SMART" id="SM01012">
    <property type="entry name" value="ANTAR"/>
    <property type="match status" value="1"/>
</dbReference>
<dbReference type="SUPFAM" id="SSF52172">
    <property type="entry name" value="CheY-like"/>
    <property type="match status" value="1"/>
</dbReference>
<dbReference type="Pfam" id="PF03861">
    <property type="entry name" value="ANTAR"/>
    <property type="match status" value="1"/>
</dbReference>
<name>A0A2S2BVS6_9NOCA</name>
<dbReference type="InterPro" id="IPR036388">
    <property type="entry name" value="WH-like_DNA-bd_sf"/>
</dbReference>
<dbReference type="Gene3D" id="1.10.10.10">
    <property type="entry name" value="Winged helix-like DNA-binding domain superfamily/Winged helix DNA-binding domain"/>
    <property type="match status" value="1"/>
</dbReference>
<gene>
    <name evidence="6" type="ORF">CBI38_15110</name>
</gene>
<evidence type="ECO:0000256" key="4">
    <source>
        <dbReference type="ARBA" id="ARBA00023163"/>
    </source>
</evidence>
<dbReference type="InterPro" id="IPR003018">
    <property type="entry name" value="GAF"/>
</dbReference>
<evidence type="ECO:0000256" key="2">
    <source>
        <dbReference type="ARBA" id="ARBA00022777"/>
    </source>
</evidence>
<sequence length="260" mass="27406">MVETAGEFPGSMPPTLDGATVAAQLGSLAVALDEFNRNCGSEVEMDVLLRRVCEQVVDAIPDADLAGISLVRDGEVVTVASTDDAVRAVDPRHLLQHRPSAPADGAPTAAARKVLRLRIVDAAVQAPTLAEELAQAGMRSVLSAALTVDESVAGTLDLYGREDHGFSDFDAVVLLVYTTAIEGLLRSANSVARARNEVSGLTKAMETRAVIEQAKGIVMALQGVSADQAFEILVVQSQQEHLKLAEVARRIVESVTTPAE</sequence>
<keyword evidence="2" id="KW-0418">Kinase</keyword>
<dbReference type="GO" id="GO:0003723">
    <property type="term" value="F:RNA binding"/>
    <property type="evidence" value="ECO:0007669"/>
    <property type="project" value="InterPro"/>
</dbReference>
<dbReference type="Pfam" id="PF13185">
    <property type="entry name" value="GAF_2"/>
    <property type="match status" value="1"/>
</dbReference>
<dbReference type="PROSITE" id="PS50921">
    <property type="entry name" value="ANTAR"/>
    <property type="match status" value="1"/>
</dbReference>
<dbReference type="OrthoDB" id="4929862at2"/>
<dbReference type="Gene3D" id="3.30.450.40">
    <property type="match status" value="1"/>
</dbReference>
<accession>A0A2S2BVS6</accession>
<dbReference type="RefSeq" id="WP_109330021.1">
    <property type="nucleotide sequence ID" value="NZ_CP021354.1"/>
</dbReference>
<protein>
    <submittedName>
        <fullName evidence="6">Antitermination regulator</fullName>
    </submittedName>
</protein>
<evidence type="ECO:0000313" key="6">
    <source>
        <dbReference type="EMBL" id="AWK72693.1"/>
    </source>
</evidence>
<keyword evidence="7" id="KW-1185">Reference proteome</keyword>
<dbReference type="AlphaFoldDB" id="A0A2S2BVS6"/>
<dbReference type="PIRSF" id="PIRSF036625">
    <property type="entry name" value="GAF_ANTAR"/>
    <property type="match status" value="1"/>
</dbReference>
<dbReference type="SMART" id="SM00065">
    <property type="entry name" value="GAF"/>
    <property type="match status" value="1"/>
</dbReference>
<dbReference type="InterPro" id="IPR029016">
    <property type="entry name" value="GAF-like_dom_sf"/>
</dbReference>
<dbReference type="InterPro" id="IPR005561">
    <property type="entry name" value="ANTAR"/>
</dbReference>
<feature type="domain" description="ANTAR" evidence="5">
    <location>
        <begin position="191"/>
        <end position="252"/>
    </location>
</feature>
<evidence type="ECO:0000256" key="3">
    <source>
        <dbReference type="ARBA" id="ARBA00023015"/>
    </source>
</evidence>
<dbReference type="GO" id="GO:0016301">
    <property type="term" value="F:kinase activity"/>
    <property type="evidence" value="ECO:0007669"/>
    <property type="project" value="UniProtKB-KW"/>
</dbReference>